<evidence type="ECO:0000256" key="4">
    <source>
        <dbReference type="ARBA" id="ARBA00022989"/>
    </source>
</evidence>
<sequence length="240" mass="26973">MGGIFAGIAWAIDRPDWTISKPDQIQIEGNQYLTDATVRSMLTIPYPKSIVELAPTQLATQLKQRSSMATVNIDRGVFPPRLLVQIQDFPPVARIMQNETTASQIFIDERGLQLPLASYRSIVWQSLPTLQLRPPSQGMCPQWPQLYRAVRTSAVAIGIVDCRNPQNLMLQTEVGKVRLGAIGSKLQLDRQIQQLDRLRDWPKSAEPENIDYLDLENPDSPKFQLKPDSTTLPNPNTTSN</sequence>
<dbReference type="InterPro" id="IPR013685">
    <property type="entry name" value="POTRA_FtsQ_type"/>
</dbReference>
<evidence type="ECO:0000313" key="8">
    <source>
        <dbReference type="EMBL" id="PSB54599.1"/>
    </source>
</evidence>
<dbReference type="PANTHER" id="PTHR37820:SF1">
    <property type="entry name" value="CELL DIVISION PROTEIN FTSQ"/>
    <property type="match status" value="1"/>
</dbReference>
<dbReference type="Proteomes" id="UP000238937">
    <property type="component" value="Unassembled WGS sequence"/>
</dbReference>
<organism evidence="8 9">
    <name type="scientific">Chamaesiphon polymorphus CCALA 037</name>
    <dbReference type="NCBI Taxonomy" id="2107692"/>
    <lineage>
        <taxon>Bacteria</taxon>
        <taxon>Bacillati</taxon>
        <taxon>Cyanobacteriota</taxon>
        <taxon>Cyanophyceae</taxon>
        <taxon>Gomontiellales</taxon>
        <taxon>Chamaesiphonaceae</taxon>
        <taxon>Chamaesiphon</taxon>
    </lineage>
</organism>
<dbReference type="GO" id="GO:0005886">
    <property type="term" value="C:plasma membrane"/>
    <property type="evidence" value="ECO:0007669"/>
    <property type="project" value="TreeGrafter"/>
</dbReference>
<dbReference type="PANTHER" id="PTHR37820">
    <property type="entry name" value="CELL DIVISION PROTEIN DIVIB"/>
    <property type="match status" value="1"/>
</dbReference>
<dbReference type="EMBL" id="PVWO01000247">
    <property type="protein sequence ID" value="PSB54599.1"/>
    <property type="molecule type" value="Genomic_DNA"/>
</dbReference>
<dbReference type="Pfam" id="PF08478">
    <property type="entry name" value="POTRA_1"/>
    <property type="match status" value="1"/>
</dbReference>
<evidence type="ECO:0000256" key="1">
    <source>
        <dbReference type="ARBA" id="ARBA00022475"/>
    </source>
</evidence>
<dbReference type="AlphaFoldDB" id="A0A2T1GBA4"/>
<keyword evidence="1" id="KW-1003">Cell membrane</keyword>
<keyword evidence="4" id="KW-0472">Membrane</keyword>
<evidence type="ECO:0000259" key="7">
    <source>
        <dbReference type="Pfam" id="PF08478"/>
    </source>
</evidence>
<keyword evidence="5" id="KW-0131">Cell cycle</keyword>
<proteinExistence type="predicted"/>
<evidence type="ECO:0000313" key="9">
    <source>
        <dbReference type="Proteomes" id="UP000238937"/>
    </source>
</evidence>
<reference evidence="8 9" key="1">
    <citation type="submission" date="2018-03" db="EMBL/GenBank/DDBJ databases">
        <title>The ancient ancestry and fast evolution of plastids.</title>
        <authorList>
            <person name="Moore K.R."/>
            <person name="Magnabosco C."/>
            <person name="Momper L."/>
            <person name="Gold D.A."/>
            <person name="Bosak T."/>
            <person name="Fournier G.P."/>
        </authorList>
    </citation>
    <scope>NUCLEOTIDE SEQUENCE [LARGE SCALE GENOMIC DNA]</scope>
    <source>
        <strain evidence="8 9">CCALA 037</strain>
    </source>
</reference>
<protein>
    <submittedName>
        <fullName evidence="8">Cell division protein FtsQ</fullName>
    </submittedName>
</protein>
<feature type="compositionally biased region" description="Low complexity" evidence="6">
    <location>
        <begin position="229"/>
        <end position="240"/>
    </location>
</feature>
<accession>A0A2T1GBA4</accession>
<gene>
    <name evidence="8" type="ORF">C7B77_17635</name>
</gene>
<feature type="region of interest" description="Disordered" evidence="6">
    <location>
        <begin position="211"/>
        <end position="240"/>
    </location>
</feature>
<dbReference type="GO" id="GO:0051301">
    <property type="term" value="P:cell division"/>
    <property type="evidence" value="ECO:0007669"/>
    <property type="project" value="UniProtKB-KW"/>
</dbReference>
<feature type="domain" description="POTRA" evidence="7">
    <location>
        <begin position="21"/>
        <end position="87"/>
    </location>
</feature>
<name>A0A2T1GBA4_9CYAN</name>
<keyword evidence="9" id="KW-1185">Reference proteome</keyword>
<keyword evidence="4" id="KW-1133">Transmembrane helix</keyword>
<evidence type="ECO:0000256" key="2">
    <source>
        <dbReference type="ARBA" id="ARBA00022618"/>
    </source>
</evidence>
<dbReference type="InterPro" id="IPR050487">
    <property type="entry name" value="FtsQ_DivIB"/>
</dbReference>
<keyword evidence="3" id="KW-0812">Transmembrane</keyword>
<evidence type="ECO:0000256" key="6">
    <source>
        <dbReference type="SAM" id="MobiDB-lite"/>
    </source>
</evidence>
<keyword evidence="2 8" id="KW-0132">Cell division</keyword>
<evidence type="ECO:0000256" key="3">
    <source>
        <dbReference type="ARBA" id="ARBA00022692"/>
    </source>
</evidence>
<comment type="caution">
    <text evidence="8">The sequence shown here is derived from an EMBL/GenBank/DDBJ whole genome shotgun (WGS) entry which is preliminary data.</text>
</comment>
<evidence type="ECO:0000256" key="5">
    <source>
        <dbReference type="ARBA" id="ARBA00023306"/>
    </source>
</evidence>